<dbReference type="EMBL" id="KI392532">
    <property type="protein sequence ID" value="ERN14505.1"/>
    <property type="molecule type" value="Genomic_DNA"/>
</dbReference>
<evidence type="ECO:0000256" key="2">
    <source>
        <dbReference type="ARBA" id="ARBA00012720"/>
    </source>
</evidence>
<protein>
    <recommendedName>
        <fullName evidence="2">DNA-(apurinic or apyrimidinic site) lyase</fullName>
        <ecNumber evidence="2">4.2.99.18</ecNumber>
    </recommendedName>
</protein>
<organism evidence="5 6">
    <name type="scientific">Amborella trichopoda</name>
    <dbReference type="NCBI Taxonomy" id="13333"/>
    <lineage>
        <taxon>Eukaryota</taxon>
        <taxon>Viridiplantae</taxon>
        <taxon>Streptophyta</taxon>
        <taxon>Embryophyta</taxon>
        <taxon>Tracheophyta</taxon>
        <taxon>Spermatophyta</taxon>
        <taxon>Magnoliopsida</taxon>
        <taxon>Amborellales</taxon>
        <taxon>Amborellaceae</taxon>
        <taxon>Amborella</taxon>
    </lineage>
</organism>
<evidence type="ECO:0000259" key="4">
    <source>
        <dbReference type="SMART" id="SM00478"/>
    </source>
</evidence>
<dbReference type="SUPFAM" id="SSF48150">
    <property type="entry name" value="DNA-glycosylase"/>
    <property type="match status" value="1"/>
</dbReference>
<dbReference type="Proteomes" id="UP000017836">
    <property type="component" value="Unassembled WGS sequence"/>
</dbReference>
<dbReference type="GO" id="GO:0005634">
    <property type="term" value="C:nucleus"/>
    <property type="evidence" value="ECO:0000318"/>
    <property type="project" value="GO_Central"/>
</dbReference>
<dbReference type="EC" id="4.2.99.18" evidence="2"/>
<dbReference type="PANTHER" id="PTHR10242:SF4">
    <property type="entry name" value="OS07G0657600 PROTEIN"/>
    <property type="match status" value="1"/>
</dbReference>
<name>U5CX36_AMBTC</name>
<dbReference type="OrthoDB" id="4951845at2759"/>
<comment type="catalytic activity">
    <reaction evidence="3">
        <text>2'-deoxyribonucleotide-(2'-deoxyribose 5'-phosphate)-2'-deoxyribonucleotide-DNA = a 3'-end 2'-deoxyribonucleotide-(2,3-dehydro-2,3-deoxyribose 5'-phosphate)-DNA + a 5'-end 5'-phospho-2'-deoxyribonucleoside-DNA + H(+)</text>
        <dbReference type="Rhea" id="RHEA:66592"/>
        <dbReference type="Rhea" id="RHEA-COMP:13180"/>
        <dbReference type="Rhea" id="RHEA-COMP:16897"/>
        <dbReference type="Rhea" id="RHEA-COMP:17067"/>
        <dbReference type="ChEBI" id="CHEBI:15378"/>
        <dbReference type="ChEBI" id="CHEBI:136412"/>
        <dbReference type="ChEBI" id="CHEBI:157695"/>
        <dbReference type="ChEBI" id="CHEBI:167181"/>
        <dbReference type="EC" id="4.2.99.18"/>
    </reaction>
</comment>
<feature type="domain" description="HhH-GPD" evidence="4">
    <location>
        <begin position="272"/>
        <end position="420"/>
    </location>
</feature>
<dbReference type="GO" id="GO:0006285">
    <property type="term" value="P:base-excision repair, AP site formation"/>
    <property type="evidence" value="ECO:0000318"/>
    <property type="project" value="GO_Central"/>
</dbReference>
<dbReference type="AlphaFoldDB" id="U5CX36"/>
<dbReference type="Gramene" id="ERN14505">
    <property type="protein sequence ID" value="ERN14505"/>
    <property type="gene ID" value="AMTR_s00038p00020700"/>
</dbReference>
<dbReference type="GO" id="GO:0140078">
    <property type="term" value="F:class I DNA-(apurinic or apyrimidinic site) endonuclease activity"/>
    <property type="evidence" value="ECO:0007669"/>
    <property type="project" value="UniProtKB-EC"/>
</dbReference>
<evidence type="ECO:0000256" key="3">
    <source>
        <dbReference type="ARBA" id="ARBA00044632"/>
    </source>
</evidence>
<dbReference type="eggNOG" id="ENOG502QUBQ">
    <property type="taxonomic scope" value="Eukaryota"/>
</dbReference>
<comment type="similarity">
    <text evidence="1">Belongs to the type-1 OGG1 family.</text>
</comment>
<dbReference type="InterPro" id="IPR052054">
    <property type="entry name" value="Oxidative_DNA_repair_enzyme"/>
</dbReference>
<proteinExistence type="inferred from homology"/>
<dbReference type="STRING" id="13333.U5CX36"/>
<dbReference type="HOGENOM" id="CLU_054866_1_0_1"/>
<dbReference type="OMA" id="PPIRECK"/>
<dbReference type="GO" id="GO:0034039">
    <property type="term" value="F:8-oxo-7,8-dihydroguanine DNA N-glycosylase activity"/>
    <property type="evidence" value="ECO:0000318"/>
    <property type="project" value="GO_Central"/>
</dbReference>
<gene>
    <name evidence="5" type="ORF">AMTR_s00038p00020700</name>
</gene>
<dbReference type="PANTHER" id="PTHR10242">
    <property type="entry name" value="8-OXOGUANINE DNA GLYCOSYLASE"/>
    <property type="match status" value="1"/>
</dbReference>
<reference evidence="6" key="1">
    <citation type="journal article" date="2013" name="Science">
        <title>The Amborella genome and the evolution of flowering plants.</title>
        <authorList>
            <consortium name="Amborella Genome Project"/>
        </authorList>
    </citation>
    <scope>NUCLEOTIDE SEQUENCE [LARGE SCALE GENOMIC DNA]</scope>
</reference>
<evidence type="ECO:0000313" key="6">
    <source>
        <dbReference type="Proteomes" id="UP000017836"/>
    </source>
</evidence>
<dbReference type="KEGG" id="atr:18442764"/>
<sequence>MAMGAERTVLTLPVNESFELEKAVCSHGFFMMAPNLWFSSSQTLQRPLRLTDRSSVPVRITQLSLSSQKSLQILVLGASKLYQHDQQYLLAQVARMLRISEEDDLKVNKFHEMYPVAKETGFGRVFRSPTLFEDMVKSILLCNCQWTRTLSMARALCELQLELNGNSLRQSNKDTDFSKSVNLSPVTPMQLEHKKRRKNPNQNIIMNLMTKFSENETHLAADESLRPIDLAKDFSKNSPTMFSSEEGRNGKLNYDQVSEEKLGDGAILDNQLLENKTLSFFLEAGNFPCPEELANLDEKILEKRCKVGFRSKRIVKLAQSIVEGALDLGKIEVLSQQDPIHLDGLMRQLLSIYGVGPYVCNNVLMSMGIYQRIPADTETLRHLKQFHARKQCTIGTIQKDIEEIYGKHEPFQFLVYWSEMWEFYEKRFGKLSQMPPSDYELITAHNMKNNIPKRKRYK</sequence>
<evidence type="ECO:0000313" key="5">
    <source>
        <dbReference type="EMBL" id="ERN14505.1"/>
    </source>
</evidence>
<keyword evidence="6" id="KW-1185">Reference proteome</keyword>
<dbReference type="Gene3D" id="1.10.340.30">
    <property type="entry name" value="Hypothetical protein, domain 2"/>
    <property type="match status" value="1"/>
</dbReference>
<dbReference type="InterPro" id="IPR003265">
    <property type="entry name" value="HhH-GPD_domain"/>
</dbReference>
<accession>U5CX36</accession>
<dbReference type="SMART" id="SM00478">
    <property type="entry name" value="ENDO3c"/>
    <property type="match status" value="1"/>
</dbReference>
<dbReference type="InterPro" id="IPR011257">
    <property type="entry name" value="DNA_glycosylase"/>
</dbReference>
<evidence type="ECO:0000256" key="1">
    <source>
        <dbReference type="ARBA" id="ARBA00010679"/>
    </source>
</evidence>